<proteinExistence type="predicted"/>
<dbReference type="GO" id="GO:0005615">
    <property type="term" value="C:extracellular space"/>
    <property type="evidence" value="ECO:0007669"/>
    <property type="project" value="TreeGrafter"/>
</dbReference>
<dbReference type="PANTHER" id="PTHR11639">
    <property type="entry name" value="S100 CALCIUM-BINDING PROTEIN"/>
    <property type="match status" value="1"/>
</dbReference>
<reference evidence="2 3" key="1">
    <citation type="journal article" date="2015" name="Annu Rev Anim Biosci">
        <title>The Genome 10K Project: a way forward.</title>
        <authorList>
            <person name="Koepfli K.P."/>
            <person name="Paten B."/>
            <person name="O'Brien S.J."/>
            <person name="Koepfli K.P."/>
            <person name="Paten B."/>
            <person name="Antunes A."/>
            <person name="Belov K."/>
            <person name="Bustamante C."/>
            <person name="Castoe T.A."/>
            <person name="Clawson H."/>
            <person name="Crawford A.J."/>
            <person name="Diekhans M."/>
            <person name="Distel D."/>
            <person name="Durbin R."/>
            <person name="Earl D."/>
            <person name="Fujita M.K."/>
            <person name="Gamble T."/>
            <person name="Georges A."/>
            <person name="Gemmell N."/>
            <person name="Gilbert M.T."/>
            <person name="Graves J.M."/>
            <person name="Green R.E."/>
            <person name="Hickey G."/>
            <person name="Jarvis E.D."/>
            <person name="Johnson W."/>
            <person name="Komissarov A."/>
            <person name="Korf I."/>
            <person name="Kuhn R."/>
            <person name="Larkin D.M."/>
            <person name="Lewin H."/>
            <person name="Lopez J.V."/>
            <person name="Ma J."/>
            <person name="Marques-Bonet T."/>
            <person name="Miller W."/>
            <person name="Murphy R."/>
            <person name="Pevzner P."/>
            <person name="Shapiro B."/>
            <person name="Steiner C."/>
            <person name="Tamazian G."/>
            <person name="Venkatesh B."/>
            <person name="Wang J."/>
            <person name="Wayne R."/>
            <person name="Wiley E."/>
            <person name="Yang H."/>
            <person name="Zhang G."/>
            <person name="Haussler D."/>
            <person name="Ryder O."/>
            <person name="O'Brien S.J."/>
        </authorList>
    </citation>
    <scope>NUCLEOTIDE SEQUENCE</scope>
</reference>
<name>A0A671DSX9_RHIFE</name>
<dbReference type="InterPro" id="IPR011992">
    <property type="entry name" value="EF-hand-dom_pair"/>
</dbReference>
<dbReference type="Ensembl" id="ENSRFET00010004381.1">
    <property type="protein sequence ID" value="ENSRFEP00010003995.1"/>
    <property type="gene ID" value="ENSRFEG00010002807.1"/>
</dbReference>
<evidence type="ECO:0000313" key="2">
    <source>
        <dbReference type="Ensembl" id="ENSRFEP00010003995.1"/>
    </source>
</evidence>
<reference evidence="2" key="5">
    <citation type="submission" date="2025-09" db="UniProtKB">
        <authorList>
            <consortium name="Ensembl"/>
        </authorList>
    </citation>
    <scope>IDENTIFICATION</scope>
</reference>
<evidence type="ECO:0000313" key="3">
    <source>
        <dbReference type="Proteomes" id="UP000472240"/>
    </source>
</evidence>
<protein>
    <recommendedName>
        <fullName evidence="1">S100/CaBP-9k-type calcium binding subdomain domain-containing protein</fullName>
    </recommendedName>
</protein>
<reference evidence="2" key="4">
    <citation type="submission" date="2025-08" db="UniProtKB">
        <authorList>
            <consortium name="Ensembl"/>
        </authorList>
    </citation>
    <scope>IDENTIFICATION</scope>
</reference>
<dbReference type="Pfam" id="PF01023">
    <property type="entry name" value="S_100"/>
    <property type="match status" value="1"/>
</dbReference>
<dbReference type="Gene3D" id="1.10.238.10">
    <property type="entry name" value="EF-hand"/>
    <property type="match status" value="1"/>
</dbReference>
<keyword evidence="3" id="KW-1185">Reference proteome</keyword>
<dbReference type="InterPro" id="IPR013787">
    <property type="entry name" value="S100_Ca-bd_sub"/>
</dbReference>
<dbReference type="GO" id="GO:0048306">
    <property type="term" value="F:calcium-dependent protein binding"/>
    <property type="evidence" value="ECO:0007669"/>
    <property type="project" value="TreeGrafter"/>
</dbReference>
<organism evidence="2 3">
    <name type="scientific">Rhinolophus ferrumequinum</name>
    <name type="common">Greater horseshoe bat</name>
    <dbReference type="NCBI Taxonomy" id="59479"/>
    <lineage>
        <taxon>Eukaryota</taxon>
        <taxon>Metazoa</taxon>
        <taxon>Chordata</taxon>
        <taxon>Craniata</taxon>
        <taxon>Vertebrata</taxon>
        <taxon>Euteleostomi</taxon>
        <taxon>Mammalia</taxon>
        <taxon>Eutheria</taxon>
        <taxon>Laurasiatheria</taxon>
        <taxon>Chiroptera</taxon>
        <taxon>Yinpterochiroptera</taxon>
        <taxon>Rhinolophoidea</taxon>
        <taxon>Rhinolophidae</taxon>
        <taxon>Rhinolophinae</taxon>
        <taxon>Rhinolophus</taxon>
    </lineage>
</organism>
<reference evidence="3" key="3">
    <citation type="submission" date="2018-12" db="EMBL/GenBank/DDBJ databases">
        <title>G10K-VGP greater horseshoe bat female genome, primary haplotype.</title>
        <authorList>
            <person name="Teeling E."/>
            <person name="Myers G."/>
            <person name="Vernes S."/>
            <person name="Pippel M."/>
            <person name="Winkler S."/>
            <person name="Fedrigo O."/>
            <person name="Rhie A."/>
            <person name="Koren S."/>
            <person name="Phillippy A."/>
            <person name="Lewin H."/>
            <person name="Damas J."/>
            <person name="Howe K."/>
            <person name="Mountcastle J."/>
            <person name="Jarvis E.D."/>
        </authorList>
    </citation>
    <scope>NUCLEOTIDE SEQUENCE [LARGE SCALE GENOMIC DNA]</scope>
</reference>
<dbReference type="GO" id="GO:0005509">
    <property type="term" value="F:calcium ion binding"/>
    <property type="evidence" value="ECO:0007669"/>
    <property type="project" value="TreeGrafter"/>
</dbReference>
<dbReference type="SUPFAM" id="SSF47473">
    <property type="entry name" value="EF-hand"/>
    <property type="match status" value="1"/>
</dbReference>
<evidence type="ECO:0000259" key="1">
    <source>
        <dbReference type="SMART" id="SM01394"/>
    </source>
</evidence>
<feature type="domain" description="S100/CaBP-9k-type calcium binding subdomain" evidence="1">
    <location>
        <begin position="1"/>
        <end position="39"/>
    </location>
</feature>
<dbReference type="GO" id="GO:0044548">
    <property type="term" value="F:S100 protein binding"/>
    <property type="evidence" value="ECO:0007669"/>
    <property type="project" value="TreeGrafter"/>
</dbReference>
<dbReference type="GeneTree" id="ENSGT00940000154172"/>
<accession>A0A671DSX9</accession>
<sequence>MESLTAVFQNHAGKDGNTCDLSKTESLRFLSTELAAFTKNLKGPGVLDRRTRKLDINCDGQLDFQECLNLTGGMAVACHGSFTCSQKCN</sequence>
<dbReference type="SMART" id="SM01394">
    <property type="entry name" value="S_100"/>
    <property type="match status" value="1"/>
</dbReference>
<dbReference type="GO" id="GO:0005737">
    <property type="term" value="C:cytoplasm"/>
    <property type="evidence" value="ECO:0007669"/>
    <property type="project" value="TreeGrafter"/>
</dbReference>
<dbReference type="PANTHER" id="PTHR11639:SF60">
    <property type="entry name" value="PROTEIN S100-A11"/>
    <property type="match status" value="1"/>
</dbReference>
<dbReference type="Proteomes" id="UP000472240">
    <property type="component" value="Chromosome 4"/>
</dbReference>
<dbReference type="InParanoid" id="A0A671DSX9"/>
<dbReference type="AlphaFoldDB" id="A0A671DSX9"/>
<reference evidence="2 3" key="2">
    <citation type="journal article" date="2018" name="Annu Rev Anim Biosci">
        <title>Bat Biology, Genomes, and the Bat1K Project: To Generate Chromosome-Level Genomes for All Living Bat Species.</title>
        <authorList>
            <person name="Teeling E.C."/>
            <person name="Vernes S.C."/>
            <person name="Davalos L.M."/>
            <person name="Ray D.A."/>
            <person name="Gilbert M.T.P."/>
            <person name="Myers E."/>
        </authorList>
    </citation>
    <scope>NUCLEOTIDE SEQUENCE</scope>
</reference>